<dbReference type="AlphaFoldDB" id="A0AAN7W9W3"/>
<comment type="caution">
    <text evidence="2">The sequence shown here is derived from an EMBL/GenBank/DDBJ whole genome shotgun (WGS) entry which is preliminary data.</text>
</comment>
<reference evidence="2" key="1">
    <citation type="submission" date="2023-08" db="EMBL/GenBank/DDBJ databases">
        <title>Black Yeasts Isolated from many extreme environments.</title>
        <authorList>
            <person name="Coleine C."/>
            <person name="Stajich J.E."/>
            <person name="Selbmann L."/>
        </authorList>
    </citation>
    <scope>NUCLEOTIDE SEQUENCE</scope>
    <source>
        <strain evidence="2">CCFEE 5810</strain>
    </source>
</reference>
<dbReference type="Proteomes" id="UP001310594">
    <property type="component" value="Unassembled WGS sequence"/>
</dbReference>
<dbReference type="PANTHER" id="PTHR24148:SF82">
    <property type="entry name" value="HETEROKARYON INCOMPATIBILITY DOMAIN-CONTAINING PROTEIN"/>
    <property type="match status" value="1"/>
</dbReference>
<organism evidence="2 3">
    <name type="scientific">Elasticomyces elasticus</name>
    <dbReference type="NCBI Taxonomy" id="574655"/>
    <lineage>
        <taxon>Eukaryota</taxon>
        <taxon>Fungi</taxon>
        <taxon>Dikarya</taxon>
        <taxon>Ascomycota</taxon>
        <taxon>Pezizomycotina</taxon>
        <taxon>Dothideomycetes</taxon>
        <taxon>Dothideomycetidae</taxon>
        <taxon>Mycosphaerellales</taxon>
        <taxon>Teratosphaeriaceae</taxon>
        <taxon>Elasticomyces</taxon>
    </lineage>
</organism>
<evidence type="ECO:0000313" key="2">
    <source>
        <dbReference type="EMBL" id="KAK5698065.1"/>
    </source>
</evidence>
<name>A0AAN7W9W3_9PEZI</name>
<gene>
    <name evidence="2" type="ORF">LTR97_007025</name>
</gene>
<evidence type="ECO:0000313" key="3">
    <source>
        <dbReference type="Proteomes" id="UP001310594"/>
    </source>
</evidence>
<dbReference type="Pfam" id="PF06985">
    <property type="entry name" value="HET"/>
    <property type="match status" value="1"/>
</dbReference>
<dbReference type="PANTHER" id="PTHR24148">
    <property type="entry name" value="ANKYRIN REPEAT DOMAIN-CONTAINING PROTEIN 39 HOMOLOG-RELATED"/>
    <property type="match status" value="1"/>
</dbReference>
<dbReference type="InterPro" id="IPR052895">
    <property type="entry name" value="HetReg/Transcr_Mod"/>
</dbReference>
<feature type="domain" description="Heterokaryon incompatibility" evidence="1">
    <location>
        <begin position="51"/>
        <end position="209"/>
    </location>
</feature>
<dbReference type="EMBL" id="JAVRQU010000010">
    <property type="protein sequence ID" value="KAK5698065.1"/>
    <property type="molecule type" value="Genomic_DNA"/>
</dbReference>
<dbReference type="InterPro" id="IPR010730">
    <property type="entry name" value="HET"/>
</dbReference>
<proteinExistence type="predicted"/>
<protein>
    <recommendedName>
        <fullName evidence="1">Heterokaryon incompatibility domain-containing protein</fullName>
    </recommendedName>
</protein>
<sequence>MATTTYGLYERLDASRMEIRLVILKKAEYRTDDLHCELRKVALAGGSKPYYETLSYVWGDVTTKCDIFLHGQRTAIGASAAQVLRQFRGSGRDRILWLDQVSINQADDVERSQQVAIMGEIYANSAHGFVWLTPDSNTLTEARSSLDGVLENACNSTGQLARLRETLYDDMHGPHMSDRPLPASVASGLEVLFKIFDQPWFQRLWVVQEAALPKASTAYCGDVGVALRELLICAAWLRYKWVYLPKFAARHVGLACAAVIFDYADNKYGWFAERYATRPCLSGLMKVLQDATRLAIVERGASDIGFSLVDILNHPGDLDKHDWPSWVPRWNRPWDEDRDPASIRNDHRAGGTGTIDLLSSPNAQTSILGLRGLVVSSVQVRSPTWTADDLSQVDVVSRRVEHFRQLIAKQHNVGDSALAMTLVAGLDYMVNPCLAQSAIRRFAAYYGFVERSEDHPRIHNLDPGCLAPEDDTRLAAEYGQAMYTACKSRRLIITADGRPGLGPQVLECDDVVAILYGSIWPVILRPMHEEDHYQLCGIAYVDGIMDGKWAEAQKTKGRNDDSFYLH</sequence>
<dbReference type="Pfam" id="PF26639">
    <property type="entry name" value="Het-6_barrel"/>
    <property type="match status" value="1"/>
</dbReference>
<accession>A0AAN7W9W3</accession>
<evidence type="ECO:0000259" key="1">
    <source>
        <dbReference type="Pfam" id="PF06985"/>
    </source>
</evidence>